<keyword evidence="2" id="KW-1185">Reference proteome</keyword>
<dbReference type="RefSeq" id="WP_183967930.1">
    <property type="nucleotide sequence ID" value="NZ_BAABBZ010000019.1"/>
</dbReference>
<comment type="caution">
    <text evidence="1">The sequence shown here is derived from an EMBL/GenBank/DDBJ whole genome shotgun (WGS) entry which is preliminary data.</text>
</comment>
<name>A0A7W6GV90_9RHOB</name>
<gene>
    <name evidence="1" type="ORF">GGQ68_003423</name>
</gene>
<accession>A0A7W6GV90</accession>
<evidence type="ECO:0000313" key="2">
    <source>
        <dbReference type="Proteomes" id="UP000541426"/>
    </source>
</evidence>
<dbReference type="AlphaFoldDB" id="A0A7W6GV90"/>
<reference evidence="1 2" key="1">
    <citation type="submission" date="2020-08" db="EMBL/GenBank/DDBJ databases">
        <title>Genomic Encyclopedia of Type Strains, Phase IV (KMG-IV): sequencing the most valuable type-strain genomes for metagenomic binning, comparative biology and taxonomic classification.</title>
        <authorList>
            <person name="Goeker M."/>
        </authorList>
    </citation>
    <scope>NUCLEOTIDE SEQUENCE [LARGE SCALE GENOMIC DNA]</scope>
    <source>
        <strain evidence="1 2">DSM 102235</strain>
    </source>
</reference>
<sequence>MADAQKLALRAVQANSKVVRAIADALLEERELDAMQLERLLRDVSAVPATSATSPDLPIGIFLGETEIDPHAPDSNLTTSPEG</sequence>
<proteinExistence type="predicted"/>
<dbReference type="Proteomes" id="UP000541426">
    <property type="component" value="Unassembled WGS sequence"/>
</dbReference>
<protein>
    <submittedName>
        <fullName evidence="1">Uncharacterized protein</fullName>
    </submittedName>
</protein>
<organism evidence="1 2">
    <name type="scientific">Sagittula marina</name>
    <dbReference type="NCBI Taxonomy" id="943940"/>
    <lineage>
        <taxon>Bacteria</taxon>
        <taxon>Pseudomonadati</taxon>
        <taxon>Pseudomonadota</taxon>
        <taxon>Alphaproteobacteria</taxon>
        <taxon>Rhodobacterales</taxon>
        <taxon>Roseobacteraceae</taxon>
        <taxon>Sagittula</taxon>
    </lineage>
</organism>
<dbReference type="EMBL" id="JACIEJ010000008">
    <property type="protein sequence ID" value="MBB3987079.1"/>
    <property type="molecule type" value="Genomic_DNA"/>
</dbReference>
<evidence type="ECO:0000313" key="1">
    <source>
        <dbReference type="EMBL" id="MBB3987079.1"/>
    </source>
</evidence>